<dbReference type="PROSITE" id="PS51841">
    <property type="entry name" value="LTD"/>
    <property type="match status" value="1"/>
</dbReference>
<keyword evidence="1" id="KW-0245">EGF-like domain</keyword>
<name>A0ABU5H9N6_9BACT</name>
<proteinExistence type="predicted"/>
<dbReference type="RefSeq" id="WP_321548929.1">
    <property type="nucleotide sequence ID" value="NZ_JAXIVS010000010.1"/>
</dbReference>
<evidence type="ECO:0000313" key="9">
    <source>
        <dbReference type="Proteomes" id="UP001291309"/>
    </source>
</evidence>
<dbReference type="PROSITE" id="PS00010">
    <property type="entry name" value="ASX_HYDROXYL"/>
    <property type="match status" value="1"/>
</dbReference>
<evidence type="ECO:0000256" key="1">
    <source>
        <dbReference type="ARBA" id="ARBA00022536"/>
    </source>
</evidence>
<comment type="caution">
    <text evidence="8">The sequence shown here is derived from an EMBL/GenBank/DDBJ whole genome shotgun (WGS) entry which is preliminary data.</text>
</comment>
<dbReference type="Gene3D" id="2.10.25.10">
    <property type="entry name" value="Laminin"/>
    <property type="match status" value="1"/>
</dbReference>
<evidence type="ECO:0000259" key="6">
    <source>
        <dbReference type="PROSITE" id="PS50026"/>
    </source>
</evidence>
<dbReference type="Gene3D" id="2.60.40.1120">
    <property type="entry name" value="Carboxypeptidase-like, regulatory domain"/>
    <property type="match status" value="2"/>
</dbReference>
<dbReference type="InterPro" id="IPR052235">
    <property type="entry name" value="Nephronectin_domain"/>
</dbReference>
<dbReference type="SUPFAM" id="SSF49452">
    <property type="entry name" value="Starch-binding domain-like"/>
    <property type="match status" value="1"/>
</dbReference>
<dbReference type="CDD" id="cd00054">
    <property type="entry name" value="EGF_CA"/>
    <property type="match status" value="1"/>
</dbReference>
<dbReference type="InterPro" id="IPR036415">
    <property type="entry name" value="Lamin_tail_dom_sf"/>
</dbReference>
<dbReference type="SUPFAM" id="SSF57196">
    <property type="entry name" value="EGF/Laminin"/>
    <property type="match status" value="1"/>
</dbReference>
<dbReference type="PANTHER" id="PTHR24050">
    <property type="entry name" value="PA14 DOMAIN-CONTAINING PROTEIN"/>
    <property type="match status" value="1"/>
</dbReference>
<keyword evidence="3" id="KW-0677">Repeat</keyword>
<dbReference type="Pfam" id="PF12947">
    <property type="entry name" value="EGF_3"/>
    <property type="match status" value="1"/>
</dbReference>
<dbReference type="SUPFAM" id="SSF74853">
    <property type="entry name" value="Lamin A/C globular tail domain"/>
    <property type="match status" value="1"/>
</dbReference>
<dbReference type="InterPro" id="IPR001322">
    <property type="entry name" value="Lamin_tail_dom"/>
</dbReference>
<dbReference type="Proteomes" id="UP001291309">
    <property type="component" value="Unassembled WGS sequence"/>
</dbReference>
<dbReference type="EMBL" id="JAXIVS010000010">
    <property type="protein sequence ID" value="MDY7230208.1"/>
    <property type="molecule type" value="Genomic_DNA"/>
</dbReference>
<protein>
    <submittedName>
        <fullName evidence="8">Lamin tail domain-containing protein</fullName>
    </submittedName>
</protein>
<keyword evidence="2 5" id="KW-0732">Signal</keyword>
<evidence type="ECO:0000256" key="3">
    <source>
        <dbReference type="ARBA" id="ARBA00022737"/>
    </source>
</evidence>
<feature type="chain" id="PRO_5046040547" evidence="5">
    <location>
        <begin position="27"/>
        <end position="832"/>
    </location>
</feature>
<dbReference type="InterPro" id="IPR001881">
    <property type="entry name" value="EGF-like_Ca-bd_dom"/>
</dbReference>
<feature type="domain" description="LTD" evidence="7">
    <location>
        <begin position="668"/>
        <end position="788"/>
    </location>
</feature>
<dbReference type="Gene3D" id="2.60.40.1260">
    <property type="entry name" value="Lamin Tail domain"/>
    <property type="match status" value="1"/>
</dbReference>
<dbReference type="InterPro" id="IPR013784">
    <property type="entry name" value="Carb-bd-like_fold"/>
</dbReference>
<dbReference type="PANTHER" id="PTHR24050:SF28">
    <property type="entry name" value="UROMODULIN-LIKE"/>
    <property type="match status" value="1"/>
</dbReference>
<dbReference type="InterPro" id="IPR000152">
    <property type="entry name" value="EGF-type_Asp/Asn_hydroxyl_site"/>
</dbReference>
<organism evidence="8 9">
    <name type="scientific">Hyalangium rubrum</name>
    <dbReference type="NCBI Taxonomy" id="3103134"/>
    <lineage>
        <taxon>Bacteria</taxon>
        <taxon>Pseudomonadati</taxon>
        <taxon>Myxococcota</taxon>
        <taxon>Myxococcia</taxon>
        <taxon>Myxococcales</taxon>
        <taxon>Cystobacterineae</taxon>
        <taxon>Archangiaceae</taxon>
        <taxon>Hyalangium</taxon>
    </lineage>
</organism>
<evidence type="ECO:0000256" key="4">
    <source>
        <dbReference type="ARBA" id="ARBA00023157"/>
    </source>
</evidence>
<feature type="domain" description="EGF-like" evidence="6">
    <location>
        <begin position="539"/>
        <end position="577"/>
    </location>
</feature>
<dbReference type="InterPro" id="IPR008969">
    <property type="entry name" value="CarboxyPept-like_regulatory"/>
</dbReference>
<dbReference type="InterPro" id="IPR024731">
    <property type="entry name" value="NELL2-like_EGF"/>
</dbReference>
<evidence type="ECO:0000256" key="2">
    <source>
        <dbReference type="ARBA" id="ARBA00022729"/>
    </source>
</evidence>
<accession>A0ABU5H9N6</accession>
<keyword evidence="9" id="KW-1185">Reference proteome</keyword>
<keyword evidence="4" id="KW-1015">Disulfide bond</keyword>
<dbReference type="SMART" id="SM00179">
    <property type="entry name" value="EGF_CA"/>
    <property type="match status" value="1"/>
</dbReference>
<sequence length="832" mass="85744">MSLRASLRHTALLAVVLLCLPGAAWAQVALSGQVHFADGSIAAGVTVYAKAGNITHRATTDASGNYLLQFAAGTYDVGVSFNSNGFSGSQTLFSAQPFSSNTTLNLITSDILLNGRILNSSGQPVPDIRMTGYVYGGDSWNDLFPVSGADGRFQVRMLPGTYTNVRLQPPSGSSYVLTPLPNQTFTASLSKDFTLASTITLSGQVHFADGSIAVGTSVYAEAGNIIHRATTDAFGNYMLQLAAGTYDVGVSFNSNGFSGSQTLFSAQPLSSNAILNLTTSDILLNGRIINSSGQPVPDVRMTGYVYGGNSWNDLFPVSGADGRFQVRMLPGTYTNVRLQPPSGSSYVLTPLPNQTFTASLSKDFTLAGTITLSGQVHFADGSIAAGTSVYAEAGNIIHRATTDASGNYLLQLAAGTYDVGVSFNSNGFSGSQTLFSAQPFSSNTTLNLTTSDILLNGRIINSSGQPVPDVRMTGYVYGGNSWNDLYPVSGADGRFQIRLLPGTYTNVQLQPLSGSSYLLTPLSNQTFSASLSKEFLVADSNECALNNGGCSVNATCTNIPGSFTCTCNPGYTGDGFSCVVIPATVTLTSPNGGEQWATDSVQNITWSASGLSNVDLHYSLDNGASWTLIAANVSAASGAYAWTLPTSTSTSARVRVANALDGNPSDISNAAFSLVAPARLVLNEILANEPGSATAGEFIEVVNVGGTSLDLSGWALWDATAVRHTFPSGTVLPAGKALVVFGGASGIPAGVPNAVAATTGGLNLGNSGDTVTVKNAAGASIDSYTYGSTLASADGVSMNRSPDATAGASFVLHNALSTLSASAGKRANGSAF</sequence>
<gene>
    <name evidence="8" type="ORF">SYV04_27680</name>
</gene>
<evidence type="ECO:0000313" key="8">
    <source>
        <dbReference type="EMBL" id="MDY7230208.1"/>
    </source>
</evidence>
<reference evidence="8 9" key="1">
    <citation type="submission" date="2023-12" db="EMBL/GenBank/DDBJ databases">
        <title>the genome sequence of Hyalangium sp. s54d21.</title>
        <authorList>
            <person name="Zhang X."/>
        </authorList>
    </citation>
    <scope>NUCLEOTIDE SEQUENCE [LARGE SCALE GENOMIC DNA]</scope>
    <source>
        <strain evidence="9">s54d21</strain>
    </source>
</reference>
<dbReference type="InterPro" id="IPR000742">
    <property type="entry name" value="EGF"/>
</dbReference>
<feature type="signal peptide" evidence="5">
    <location>
        <begin position="1"/>
        <end position="26"/>
    </location>
</feature>
<dbReference type="PROSITE" id="PS01187">
    <property type="entry name" value="EGF_CA"/>
    <property type="match status" value="1"/>
</dbReference>
<evidence type="ECO:0000259" key="7">
    <source>
        <dbReference type="PROSITE" id="PS51841"/>
    </source>
</evidence>
<dbReference type="PROSITE" id="PS50026">
    <property type="entry name" value="EGF_3"/>
    <property type="match status" value="1"/>
</dbReference>
<dbReference type="Pfam" id="PF00932">
    <property type="entry name" value="LTD"/>
    <property type="match status" value="1"/>
</dbReference>
<dbReference type="SUPFAM" id="SSF49464">
    <property type="entry name" value="Carboxypeptidase regulatory domain-like"/>
    <property type="match status" value="2"/>
</dbReference>
<evidence type="ECO:0000256" key="5">
    <source>
        <dbReference type="SAM" id="SignalP"/>
    </source>
</evidence>
<dbReference type="InterPro" id="IPR018097">
    <property type="entry name" value="EGF_Ca-bd_CS"/>
</dbReference>
<dbReference type="SMART" id="SM00181">
    <property type="entry name" value="EGF"/>
    <property type="match status" value="1"/>
</dbReference>